<feature type="transmembrane region" description="Helical" evidence="2">
    <location>
        <begin position="173"/>
        <end position="199"/>
    </location>
</feature>
<feature type="transmembrane region" description="Helical" evidence="2">
    <location>
        <begin position="481"/>
        <end position="500"/>
    </location>
</feature>
<evidence type="ECO:0000313" key="4">
    <source>
        <dbReference type="EMBL" id="KAF4309219.1"/>
    </source>
</evidence>
<feature type="compositionally biased region" description="Polar residues" evidence="1">
    <location>
        <begin position="633"/>
        <end position="643"/>
    </location>
</feature>
<dbReference type="InterPro" id="IPR006693">
    <property type="entry name" value="AB_hydrolase_lipase"/>
</dbReference>
<dbReference type="GO" id="GO:0006629">
    <property type="term" value="P:lipid metabolic process"/>
    <property type="evidence" value="ECO:0007669"/>
    <property type="project" value="InterPro"/>
</dbReference>
<dbReference type="EMBL" id="WWBZ02000016">
    <property type="protein sequence ID" value="KAF4309219.1"/>
    <property type="molecule type" value="Genomic_DNA"/>
</dbReference>
<keyword evidence="5" id="KW-1185">Reference proteome</keyword>
<feature type="compositionally biased region" description="Basic and acidic residues" evidence="1">
    <location>
        <begin position="742"/>
        <end position="751"/>
    </location>
</feature>
<dbReference type="AlphaFoldDB" id="A0A8H4N350"/>
<organism evidence="4 5">
    <name type="scientific">Botryosphaeria dothidea</name>
    <dbReference type="NCBI Taxonomy" id="55169"/>
    <lineage>
        <taxon>Eukaryota</taxon>
        <taxon>Fungi</taxon>
        <taxon>Dikarya</taxon>
        <taxon>Ascomycota</taxon>
        <taxon>Pezizomycotina</taxon>
        <taxon>Dothideomycetes</taxon>
        <taxon>Dothideomycetes incertae sedis</taxon>
        <taxon>Botryosphaeriales</taxon>
        <taxon>Botryosphaeriaceae</taxon>
        <taxon>Botryosphaeria</taxon>
    </lineage>
</organism>
<dbReference type="Gene3D" id="3.40.50.1820">
    <property type="entry name" value="alpha/beta hydrolase"/>
    <property type="match status" value="1"/>
</dbReference>
<feature type="region of interest" description="Disordered" evidence="1">
    <location>
        <begin position="742"/>
        <end position="796"/>
    </location>
</feature>
<protein>
    <submittedName>
        <fullName evidence="4">AB-hydrolase-associated lipase region</fullName>
    </submittedName>
</protein>
<feature type="compositionally biased region" description="Basic and acidic residues" evidence="1">
    <location>
        <begin position="7"/>
        <end position="18"/>
    </location>
</feature>
<keyword evidence="2" id="KW-0472">Membrane</keyword>
<feature type="region of interest" description="Disordered" evidence="1">
    <location>
        <begin position="606"/>
        <end position="646"/>
    </location>
</feature>
<name>A0A8H4N350_9PEZI</name>
<evidence type="ECO:0000256" key="2">
    <source>
        <dbReference type="SAM" id="Phobius"/>
    </source>
</evidence>
<feature type="compositionally biased region" description="Basic and acidic residues" evidence="1">
    <location>
        <begin position="122"/>
        <end position="134"/>
    </location>
</feature>
<dbReference type="SUPFAM" id="SSF53474">
    <property type="entry name" value="alpha/beta-Hydrolases"/>
    <property type="match status" value="1"/>
</dbReference>
<keyword evidence="2" id="KW-1133">Transmembrane helix</keyword>
<gene>
    <name evidence="4" type="ORF">GTA08_BOTSDO02312</name>
</gene>
<feature type="compositionally biased region" description="Basic and acidic residues" evidence="1">
    <location>
        <begin position="102"/>
        <end position="111"/>
    </location>
</feature>
<dbReference type="InterPro" id="IPR029058">
    <property type="entry name" value="AB_hydrolase_fold"/>
</dbReference>
<comment type="caution">
    <text evidence="4">The sequence shown here is derived from an EMBL/GenBank/DDBJ whole genome shotgun (WGS) entry which is preliminary data.</text>
</comment>
<keyword evidence="2" id="KW-0812">Transmembrane</keyword>
<feature type="region of interest" description="Disordered" evidence="1">
    <location>
        <begin position="1"/>
        <end position="22"/>
    </location>
</feature>
<evidence type="ECO:0000259" key="3">
    <source>
        <dbReference type="Pfam" id="PF04083"/>
    </source>
</evidence>
<dbReference type="Pfam" id="PF04083">
    <property type="entry name" value="Abhydro_lipase"/>
    <property type="match status" value="1"/>
</dbReference>
<dbReference type="PANTHER" id="PTHR11005">
    <property type="entry name" value="LYSOSOMAL ACID LIPASE-RELATED"/>
    <property type="match status" value="1"/>
</dbReference>
<accession>A0A8H4N350</accession>
<evidence type="ECO:0000256" key="1">
    <source>
        <dbReference type="SAM" id="MobiDB-lite"/>
    </source>
</evidence>
<reference evidence="4" key="1">
    <citation type="submission" date="2020-04" db="EMBL/GenBank/DDBJ databases">
        <title>Genome Assembly and Annotation of Botryosphaeria dothidea sdau 11-99, a Latent Pathogen of Apple Fruit Ring Rot in China.</title>
        <authorList>
            <person name="Yu C."/>
            <person name="Diao Y."/>
            <person name="Lu Q."/>
            <person name="Zhao J."/>
            <person name="Cui S."/>
            <person name="Peng C."/>
            <person name="He B."/>
            <person name="Liu H."/>
        </authorList>
    </citation>
    <scope>NUCLEOTIDE SEQUENCE [LARGE SCALE GENOMIC DNA]</scope>
    <source>
        <strain evidence="4">Sdau11-99</strain>
    </source>
</reference>
<dbReference type="OrthoDB" id="6130531at2759"/>
<feature type="region of interest" description="Disordered" evidence="1">
    <location>
        <begin position="89"/>
        <end position="134"/>
    </location>
</feature>
<dbReference type="Proteomes" id="UP000572817">
    <property type="component" value="Unassembled WGS sequence"/>
</dbReference>
<feature type="region of interest" description="Disordered" evidence="1">
    <location>
        <begin position="227"/>
        <end position="264"/>
    </location>
</feature>
<evidence type="ECO:0000313" key="5">
    <source>
        <dbReference type="Proteomes" id="UP000572817"/>
    </source>
</evidence>
<feature type="domain" description="Partial AB-hydrolase lipase" evidence="3">
    <location>
        <begin position="273"/>
        <end position="362"/>
    </location>
</feature>
<dbReference type="GO" id="GO:0016787">
    <property type="term" value="F:hydrolase activity"/>
    <property type="evidence" value="ECO:0007669"/>
    <property type="project" value="UniProtKB-KW"/>
</dbReference>
<sequence length="796" mass="90394">MPSKVSAAKEKAKEKVQSKAEPAIEFAHQAERLGQYTPDQEDAQTGHTQAVEARFITPQDPVIQTANGGRLPAVPVDEAVKLNKLKDVLEDREPSESMPVEGRTREAKDGTVHGARPNRASMDSRESQKADAPLREAVPVSKTNPLFPPLPVYGPPGLLRDLQCFAFRVSSAILSFAFLYVIMLGSLFTSIPLLFQYLWRIFTFRNPNKYRPFYEEEKRRKAARREAEKAWKRRKTQDTAVDARTPDSENAPGDNEEFVPTEGGPDPLVCDVGYYARRVGLDCETFNVQTEDGFIIELWHLYNPREHQPASTPVRAPHSPNVFQHDEKSNESADGYPFDHKGKYPVLMMHGLLQSSGAFCSNDDDSLAFFLAKSGYDVWLGNNRCGFTPRHNLLKYNDPRMWAWNIRQMGVMDLPALVSRVLHETGFPKLALIAHSQGTTETLVALAKEQRPELGDKISVFCALAPAAYAGRLIGKMYFKFMRIISPGMFRIIFGIHAFIPFMMQMHAVLPGKFYGAMGYRIFSFLFNWTDERWEKDLRNRLFQFAPVYVSSESMRWWLGRECFASQKCILQTRREKEMEEQEDKEEEQNGHAGAEQRMREYYNKQPNRGQLASERAHSADSSSSSSEDSESPPINGTQSQARRTTDRGRFAWYDSHAPPMAFWVAGNDDLVDGRRLLRRFERGREPFVDVVHSKIIEGYEHLDVIWSMDAIEKVGKEVREVIWKTAPEESRRLCRVPKECEKVQPYEKHSQSSGTRKGGGDEGADQSSIGVDASPRNWRGEANDADESDIRVATA</sequence>
<proteinExistence type="predicted"/>